<dbReference type="GO" id="GO:0005737">
    <property type="term" value="C:cytoplasm"/>
    <property type="evidence" value="ECO:0000318"/>
    <property type="project" value="GO_Central"/>
</dbReference>
<dbReference type="Proteomes" id="UP000001593">
    <property type="component" value="Unassembled WGS sequence"/>
</dbReference>
<dbReference type="AlphaFoldDB" id="A7S5A7"/>
<reference evidence="4 5" key="1">
    <citation type="journal article" date="2007" name="Science">
        <title>Sea anemone genome reveals ancestral eumetazoan gene repertoire and genomic organization.</title>
        <authorList>
            <person name="Putnam N.H."/>
            <person name="Srivastava M."/>
            <person name="Hellsten U."/>
            <person name="Dirks B."/>
            <person name="Chapman J."/>
            <person name="Salamov A."/>
            <person name="Terry A."/>
            <person name="Shapiro H."/>
            <person name="Lindquist E."/>
            <person name="Kapitonov V.V."/>
            <person name="Jurka J."/>
            <person name="Genikhovich G."/>
            <person name="Grigoriev I.V."/>
            <person name="Lucas S.M."/>
            <person name="Steele R.E."/>
            <person name="Finnerty J.R."/>
            <person name="Technau U."/>
            <person name="Martindale M.Q."/>
            <person name="Rokhsar D.S."/>
        </authorList>
    </citation>
    <scope>NUCLEOTIDE SEQUENCE [LARGE SCALE GENOMIC DNA]</scope>
    <source>
        <strain evidence="5">CH2 X CH6</strain>
    </source>
</reference>
<sequence length="236" mass="25951">PDEAGVIVVAKQQISGKGRGGNAWLSPVGCMMFSLEVKIRFSTELGSRLPFLQHLASLSFVEAVRTIPGYEDINVRLKWPNDIYYGKESKLGGVLVTSSITGNTLHAVVGMGINISNSEPTTCINDIIREYNTSHNTILSPICLEMVLARTVNCMEKLISEFQEHGKGPFLEKYYKRWLHSGSKVSINFGKPESGTIMGLDEFGFLSVEKDSGEVCSVQPDGNTFDMLKNLIQVKG</sequence>
<name>A7S5A7_NEMVE</name>
<dbReference type="eggNOG" id="KOG1536">
    <property type="taxonomic scope" value="Eukaryota"/>
</dbReference>
<proteinExistence type="inferred from homology"/>
<gene>
    <name evidence="4" type="ORF">NEMVEDRAFT_v1g105387</name>
</gene>
<dbReference type="KEGG" id="nve:5512817"/>
<dbReference type="InParanoid" id="A7S5A7"/>
<dbReference type="InterPro" id="IPR045864">
    <property type="entry name" value="aa-tRNA-synth_II/BPL/LPL"/>
</dbReference>
<dbReference type="EMBL" id="DS469582">
    <property type="protein sequence ID" value="EDO41056.1"/>
    <property type="molecule type" value="Genomic_DNA"/>
</dbReference>
<dbReference type="InterPro" id="IPR004143">
    <property type="entry name" value="BPL_LPL_catalytic"/>
</dbReference>
<evidence type="ECO:0000256" key="2">
    <source>
        <dbReference type="ARBA" id="ARBA00022598"/>
    </source>
</evidence>
<feature type="domain" description="BPL/LPL catalytic" evidence="3">
    <location>
        <begin position="1"/>
        <end position="163"/>
    </location>
</feature>
<dbReference type="STRING" id="45351.A7S5A7"/>
<evidence type="ECO:0000259" key="3">
    <source>
        <dbReference type="PROSITE" id="PS51733"/>
    </source>
</evidence>
<protein>
    <recommendedName>
        <fullName evidence="3">BPL/LPL catalytic domain-containing protein</fullName>
    </recommendedName>
</protein>
<keyword evidence="5" id="KW-1185">Reference proteome</keyword>
<dbReference type="Gene3D" id="3.30.930.10">
    <property type="entry name" value="Bira Bifunctional Protein, Domain 2"/>
    <property type="match status" value="1"/>
</dbReference>
<feature type="non-terminal residue" evidence="4">
    <location>
        <position position="1"/>
    </location>
</feature>
<dbReference type="CDD" id="cd16442">
    <property type="entry name" value="BPL"/>
    <property type="match status" value="1"/>
</dbReference>
<dbReference type="SUPFAM" id="SSF55681">
    <property type="entry name" value="Class II aaRS and biotin synthetases"/>
    <property type="match status" value="1"/>
</dbReference>
<organism evidence="4 5">
    <name type="scientific">Nematostella vectensis</name>
    <name type="common">Starlet sea anemone</name>
    <dbReference type="NCBI Taxonomy" id="45351"/>
    <lineage>
        <taxon>Eukaryota</taxon>
        <taxon>Metazoa</taxon>
        <taxon>Cnidaria</taxon>
        <taxon>Anthozoa</taxon>
        <taxon>Hexacorallia</taxon>
        <taxon>Actiniaria</taxon>
        <taxon>Edwardsiidae</taxon>
        <taxon>Nematostella</taxon>
    </lineage>
</organism>
<dbReference type="PROSITE" id="PS51733">
    <property type="entry name" value="BPL_LPL_CATALYTIC"/>
    <property type="match status" value="1"/>
</dbReference>
<dbReference type="GO" id="GO:0004077">
    <property type="term" value="F:biotin--[biotin carboxyl-carrier protein] ligase activity"/>
    <property type="evidence" value="ECO:0000318"/>
    <property type="project" value="GO_Central"/>
</dbReference>
<dbReference type="InterPro" id="IPR004408">
    <property type="entry name" value="Biotin_CoA_COase_ligase"/>
</dbReference>
<dbReference type="HOGENOM" id="CLU_051096_2_1_1"/>
<dbReference type="OMA" id="GHEENMS"/>
<accession>A7S5A7</accession>
<comment type="similarity">
    <text evidence="1">Belongs to the biotin--protein ligase family.</text>
</comment>
<dbReference type="InterPro" id="IPR003142">
    <property type="entry name" value="BPL_C"/>
</dbReference>
<dbReference type="Pfam" id="PF02237">
    <property type="entry name" value="BPL_C"/>
    <property type="match status" value="1"/>
</dbReference>
<dbReference type="Pfam" id="PF03099">
    <property type="entry name" value="BPL_LplA_LipB"/>
    <property type="match status" value="1"/>
</dbReference>
<evidence type="ECO:0000313" key="4">
    <source>
        <dbReference type="EMBL" id="EDO41056.1"/>
    </source>
</evidence>
<keyword evidence="2" id="KW-0436">Ligase</keyword>
<dbReference type="PANTHER" id="PTHR12835">
    <property type="entry name" value="BIOTIN PROTEIN LIGASE"/>
    <property type="match status" value="1"/>
</dbReference>
<dbReference type="PANTHER" id="PTHR12835:SF5">
    <property type="entry name" value="BIOTIN--PROTEIN LIGASE"/>
    <property type="match status" value="1"/>
</dbReference>
<dbReference type="PhylomeDB" id="A7S5A7"/>
<evidence type="ECO:0000256" key="1">
    <source>
        <dbReference type="ARBA" id="ARBA00009934"/>
    </source>
</evidence>
<dbReference type="OrthoDB" id="10250105at2759"/>
<evidence type="ECO:0000313" key="5">
    <source>
        <dbReference type="Proteomes" id="UP000001593"/>
    </source>
</evidence>
<dbReference type="NCBIfam" id="TIGR00121">
    <property type="entry name" value="birA_ligase"/>
    <property type="match status" value="1"/>
</dbReference>